<evidence type="ECO:0000313" key="7">
    <source>
        <dbReference type="EMBL" id="ETX30035.1"/>
    </source>
</evidence>
<dbReference type="PANTHER" id="PTHR41299:SF1">
    <property type="entry name" value="THIAMINE PYROPHOSPHOKINASE"/>
    <property type="match status" value="1"/>
</dbReference>
<dbReference type="Gene3D" id="3.40.50.10240">
    <property type="entry name" value="Thiamin pyrophosphokinase, catalytic domain"/>
    <property type="match status" value="1"/>
</dbReference>
<evidence type="ECO:0000256" key="2">
    <source>
        <dbReference type="ARBA" id="ARBA00022741"/>
    </source>
</evidence>
<dbReference type="GO" id="GO:0009229">
    <property type="term" value="P:thiamine diphosphate biosynthetic process"/>
    <property type="evidence" value="ECO:0007669"/>
    <property type="project" value="InterPro"/>
</dbReference>
<evidence type="ECO:0000256" key="5">
    <source>
        <dbReference type="NCBIfam" id="TIGR01378"/>
    </source>
</evidence>
<evidence type="ECO:0000256" key="3">
    <source>
        <dbReference type="ARBA" id="ARBA00022777"/>
    </source>
</evidence>
<evidence type="ECO:0000256" key="4">
    <source>
        <dbReference type="ARBA" id="ARBA00022840"/>
    </source>
</evidence>
<protein>
    <recommendedName>
        <fullName evidence="5">Thiamine diphosphokinase</fullName>
        <ecNumber evidence="5">2.7.6.2</ecNumber>
    </recommendedName>
</protein>
<dbReference type="OrthoDB" id="7057856at2"/>
<dbReference type="InterPro" id="IPR036371">
    <property type="entry name" value="TPK_B1-bd_sf"/>
</dbReference>
<dbReference type="NCBIfam" id="TIGR01378">
    <property type="entry name" value="thi_PPkinase"/>
    <property type="match status" value="1"/>
</dbReference>
<keyword evidence="4" id="KW-0067">ATP-binding</keyword>
<organism evidence="7 8">
    <name type="scientific">Roseivivax isoporae LMG 25204</name>
    <dbReference type="NCBI Taxonomy" id="1449351"/>
    <lineage>
        <taxon>Bacteria</taxon>
        <taxon>Pseudomonadati</taxon>
        <taxon>Pseudomonadota</taxon>
        <taxon>Alphaproteobacteria</taxon>
        <taxon>Rhodobacterales</taxon>
        <taxon>Roseobacteraceae</taxon>
        <taxon>Roseivivax</taxon>
    </lineage>
</organism>
<dbReference type="RefSeq" id="WP_043767054.1">
    <property type="nucleotide sequence ID" value="NZ_JAME01000005.1"/>
</dbReference>
<dbReference type="GO" id="GO:0016301">
    <property type="term" value="F:kinase activity"/>
    <property type="evidence" value="ECO:0007669"/>
    <property type="project" value="UniProtKB-KW"/>
</dbReference>
<dbReference type="InterPro" id="IPR036759">
    <property type="entry name" value="TPK_catalytic_sf"/>
</dbReference>
<dbReference type="GO" id="GO:0005524">
    <property type="term" value="F:ATP binding"/>
    <property type="evidence" value="ECO:0007669"/>
    <property type="project" value="UniProtKB-KW"/>
</dbReference>
<dbReference type="SUPFAM" id="SSF63999">
    <property type="entry name" value="Thiamin pyrophosphokinase, catalytic domain"/>
    <property type="match status" value="1"/>
</dbReference>
<evidence type="ECO:0000313" key="8">
    <source>
        <dbReference type="Proteomes" id="UP000023430"/>
    </source>
</evidence>
<evidence type="ECO:0000256" key="1">
    <source>
        <dbReference type="ARBA" id="ARBA00022679"/>
    </source>
</evidence>
<dbReference type="InterPro" id="IPR006282">
    <property type="entry name" value="Thi_PPkinase"/>
</dbReference>
<dbReference type="Pfam" id="PF04263">
    <property type="entry name" value="TPK_catalytic"/>
    <property type="match status" value="1"/>
</dbReference>
<keyword evidence="8" id="KW-1185">Reference proteome</keyword>
<dbReference type="AlphaFoldDB" id="X7FBA0"/>
<comment type="caution">
    <text evidence="7">The sequence shown here is derived from an EMBL/GenBank/DDBJ whole genome shotgun (WGS) entry which is preliminary data.</text>
</comment>
<dbReference type="STRING" id="1449351.RISW2_17715"/>
<keyword evidence="2" id="KW-0547">Nucleotide-binding</keyword>
<dbReference type="GO" id="GO:0006772">
    <property type="term" value="P:thiamine metabolic process"/>
    <property type="evidence" value="ECO:0007669"/>
    <property type="project" value="UniProtKB-UniRule"/>
</dbReference>
<accession>X7FBA0</accession>
<gene>
    <name evidence="7" type="ORF">RISW2_17715</name>
</gene>
<sequence>MKSLIVESAETVLLVGGGACEDATLSAALDRLSTAIAADGGADRLLALGRVPDALIGDLDSVSEAALARLPPDRVHRIDEQDTTDFDKCLRSVAAPLVEAHGFLGARLDHSLAVLNTLARHPHRPCLLVGPDDAVALVPPVLDLDLTPGTRVSLWPLAAATGRSRGLKWPIDGLTLAPDGITGTSNEALGPVTLAPDVPRLLLMLPVASAPALARALVAAPRWPAP</sequence>
<name>X7FBA0_9RHOB</name>
<dbReference type="eggNOG" id="COG1564">
    <property type="taxonomic scope" value="Bacteria"/>
</dbReference>
<dbReference type="InterPro" id="IPR007371">
    <property type="entry name" value="TPK_catalytic"/>
</dbReference>
<proteinExistence type="predicted"/>
<dbReference type="EMBL" id="JAME01000005">
    <property type="protein sequence ID" value="ETX30035.1"/>
    <property type="molecule type" value="Genomic_DNA"/>
</dbReference>
<dbReference type="GO" id="GO:0004788">
    <property type="term" value="F:thiamine diphosphokinase activity"/>
    <property type="evidence" value="ECO:0007669"/>
    <property type="project" value="UniProtKB-UniRule"/>
</dbReference>
<dbReference type="CDD" id="cd07995">
    <property type="entry name" value="TPK"/>
    <property type="match status" value="1"/>
</dbReference>
<dbReference type="Proteomes" id="UP000023430">
    <property type="component" value="Unassembled WGS sequence"/>
</dbReference>
<keyword evidence="1" id="KW-0808">Transferase</keyword>
<dbReference type="InterPro" id="IPR053149">
    <property type="entry name" value="TPK"/>
</dbReference>
<reference evidence="7 8" key="1">
    <citation type="submission" date="2014-01" db="EMBL/GenBank/DDBJ databases">
        <title>Roseivivax isoporae LMG 25204 Genome Sequencing.</title>
        <authorList>
            <person name="Lai Q."/>
            <person name="Li G."/>
            <person name="Shao Z."/>
        </authorList>
    </citation>
    <scope>NUCLEOTIDE SEQUENCE [LARGE SCALE GENOMIC DNA]</scope>
    <source>
        <strain evidence="7 8">LMG 25204</strain>
    </source>
</reference>
<keyword evidence="3 7" id="KW-0418">Kinase</keyword>
<dbReference type="EC" id="2.7.6.2" evidence="5"/>
<dbReference type="SUPFAM" id="SSF63862">
    <property type="entry name" value="Thiamin pyrophosphokinase, substrate-binding domain"/>
    <property type="match status" value="1"/>
</dbReference>
<dbReference type="PANTHER" id="PTHR41299">
    <property type="entry name" value="THIAMINE PYROPHOSPHOKINASE"/>
    <property type="match status" value="1"/>
</dbReference>
<feature type="domain" description="Thiamin pyrophosphokinase catalytic" evidence="6">
    <location>
        <begin position="29"/>
        <end position="121"/>
    </location>
</feature>
<evidence type="ECO:0000259" key="6">
    <source>
        <dbReference type="Pfam" id="PF04263"/>
    </source>
</evidence>